<organism evidence="14 15">
    <name type="scientific">Allorhizobium taibaishanense</name>
    <dbReference type="NCBI Taxonomy" id="887144"/>
    <lineage>
        <taxon>Bacteria</taxon>
        <taxon>Pseudomonadati</taxon>
        <taxon>Pseudomonadota</taxon>
        <taxon>Alphaproteobacteria</taxon>
        <taxon>Hyphomicrobiales</taxon>
        <taxon>Rhizobiaceae</taxon>
        <taxon>Rhizobium/Agrobacterium group</taxon>
        <taxon>Allorhizobium</taxon>
    </lineage>
</organism>
<dbReference type="NCBIfam" id="TIGR00177">
    <property type="entry name" value="molyb_syn"/>
    <property type="match status" value="1"/>
</dbReference>
<dbReference type="InterPro" id="IPR036425">
    <property type="entry name" value="MoaB/Mog-like_dom_sf"/>
</dbReference>
<dbReference type="EMBL" id="JACIED010000002">
    <property type="protein sequence ID" value="MBB4007916.1"/>
    <property type="molecule type" value="Genomic_DNA"/>
</dbReference>
<dbReference type="GO" id="GO:0006777">
    <property type="term" value="P:Mo-molybdopterin cofactor biosynthetic process"/>
    <property type="evidence" value="ECO:0007669"/>
    <property type="project" value="UniProtKB-UniRule"/>
</dbReference>
<dbReference type="Gene3D" id="2.170.190.11">
    <property type="entry name" value="Molybdopterin biosynthesis moea protein, domain 3"/>
    <property type="match status" value="1"/>
</dbReference>
<dbReference type="Pfam" id="PF00994">
    <property type="entry name" value="MoCF_biosynth"/>
    <property type="match status" value="1"/>
</dbReference>
<dbReference type="Proteomes" id="UP000544107">
    <property type="component" value="Unassembled WGS sequence"/>
</dbReference>
<dbReference type="InterPro" id="IPR036688">
    <property type="entry name" value="MoeA_C_domain_IV_sf"/>
</dbReference>
<accession>A0A1Q9A183</accession>
<evidence type="ECO:0000256" key="7">
    <source>
        <dbReference type="ARBA" id="ARBA00022723"/>
    </source>
</evidence>
<dbReference type="RefSeq" id="WP_075616292.1">
    <property type="nucleotide sequence ID" value="NZ_JACIED010000002.1"/>
</dbReference>
<keyword evidence="15" id="KW-1185">Reference proteome</keyword>
<evidence type="ECO:0000313" key="15">
    <source>
        <dbReference type="Proteomes" id="UP000185598"/>
    </source>
</evidence>
<dbReference type="Gene3D" id="3.90.105.10">
    <property type="entry name" value="Molybdopterin biosynthesis moea protein, domain 2"/>
    <property type="match status" value="1"/>
</dbReference>
<dbReference type="SMART" id="SM00852">
    <property type="entry name" value="MoCF_biosynth"/>
    <property type="match status" value="1"/>
</dbReference>
<dbReference type="NCBIfam" id="NF045515">
    <property type="entry name" value="Glp_gephyrin"/>
    <property type="match status" value="1"/>
</dbReference>
<reference evidence="14 15" key="1">
    <citation type="submission" date="2016-09" db="EMBL/GenBank/DDBJ databases">
        <title>Rhizobium oryziradicis sp. nov., isolated from the root of rice.</title>
        <authorList>
            <person name="Zhao J."/>
            <person name="Zhang X."/>
        </authorList>
    </citation>
    <scope>NUCLEOTIDE SEQUENCE [LARGE SCALE GENOMIC DNA]</scope>
    <source>
        <strain evidence="14 15">14971</strain>
    </source>
</reference>
<evidence type="ECO:0000313" key="13">
    <source>
        <dbReference type="EMBL" id="MBB4007916.1"/>
    </source>
</evidence>
<feature type="domain" description="MoaB/Mog" evidence="12">
    <location>
        <begin position="180"/>
        <end position="319"/>
    </location>
</feature>
<evidence type="ECO:0000256" key="4">
    <source>
        <dbReference type="ARBA" id="ARBA00010763"/>
    </source>
</evidence>
<evidence type="ECO:0000256" key="2">
    <source>
        <dbReference type="ARBA" id="ARBA00002901"/>
    </source>
</evidence>
<name>A0A1Q9A183_9HYPH</name>
<dbReference type="FunFam" id="2.170.190.11:FF:000001">
    <property type="entry name" value="Molybdopterin molybdenumtransferase"/>
    <property type="match status" value="1"/>
</dbReference>
<dbReference type="SUPFAM" id="SSF53218">
    <property type="entry name" value="Molybdenum cofactor biosynthesis proteins"/>
    <property type="match status" value="1"/>
</dbReference>
<dbReference type="Proteomes" id="UP000185598">
    <property type="component" value="Unassembled WGS sequence"/>
</dbReference>
<dbReference type="InterPro" id="IPR038987">
    <property type="entry name" value="MoeA-like"/>
</dbReference>
<dbReference type="InterPro" id="IPR008284">
    <property type="entry name" value="MoCF_biosynth_CS"/>
</dbReference>
<dbReference type="GO" id="GO:0005829">
    <property type="term" value="C:cytosol"/>
    <property type="evidence" value="ECO:0007669"/>
    <property type="project" value="TreeGrafter"/>
</dbReference>
<evidence type="ECO:0000256" key="3">
    <source>
        <dbReference type="ARBA" id="ARBA00005046"/>
    </source>
</evidence>
<keyword evidence="8 11" id="KW-0460">Magnesium</keyword>
<evidence type="ECO:0000256" key="1">
    <source>
        <dbReference type="ARBA" id="ARBA00001946"/>
    </source>
</evidence>
<dbReference type="Gene3D" id="2.40.340.10">
    <property type="entry name" value="MoeA, C-terminal, domain IV"/>
    <property type="match status" value="1"/>
</dbReference>
<dbReference type="InterPro" id="IPR036135">
    <property type="entry name" value="MoeA_linker/N_sf"/>
</dbReference>
<evidence type="ECO:0000256" key="8">
    <source>
        <dbReference type="ARBA" id="ARBA00022842"/>
    </source>
</evidence>
<keyword evidence="9 11" id="KW-0501">Molybdenum cofactor biosynthesis</keyword>
<dbReference type="GO" id="GO:0061599">
    <property type="term" value="F:molybdopterin molybdotransferase activity"/>
    <property type="evidence" value="ECO:0007669"/>
    <property type="project" value="UniProtKB-UniRule"/>
</dbReference>
<evidence type="ECO:0000259" key="12">
    <source>
        <dbReference type="SMART" id="SM00852"/>
    </source>
</evidence>
<dbReference type="PANTHER" id="PTHR10192:SF5">
    <property type="entry name" value="GEPHYRIN"/>
    <property type="match status" value="1"/>
</dbReference>
<reference evidence="13 16" key="2">
    <citation type="submission" date="2020-08" db="EMBL/GenBank/DDBJ databases">
        <title>Genomic Encyclopedia of Type Strains, Phase IV (KMG-IV): sequencing the most valuable type-strain genomes for metagenomic binning, comparative biology and taxonomic classification.</title>
        <authorList>
            <person name="Goeker M."/>
        </authorList>
    </citation>
    <scope>NUCLEOTIDE SEQUENCE [LARGE SCALE GENOMIC DNA]</scope>
    <source>
        <strain evidence="13 16">DSM 100021</strain>
    </source>
</reference>
<keyword evidence="7 11" id="KW-0479">Metal-binding</keyword>
<dbReference type="CDD" id="cd00887">
    <property type="entry name" value="MoeA"/>
    <property type="match status" value="1"/>
</dbReference>
<evidence type="ECO:0000256" key="6">
    <source>
        <dbReference type="ARBA" id="ARBA00022679"/>
    </source>
</evidence>
<dbReference type="FunFam" id="3.40.980.10:FF:000004">
    <property type="entry name" value="Molybdopterin molybdenumtransferase"/>
    <property type="match status" value="1"/>
</dbReference>
<dbReference type="Gene3D" id="3.40.980.10">
    <property type="entry name" value="MoaB/Mog-like domain"/>
    <property type="match status" value="1"/>
</dbReference>
<keyword evidence="6 11" id="KW-0808">Transferase</keyword>
<dbReference type="STRING" id="887144.BJF91_08880"/>
<comment type="catalytic activity">
    <reaction evidence="10">
        <text>adenylyl-molybdopterin + molybdate = Mo-molybdopterin + AMP + H(+)</text>
        <dbReference type="Rhea" id="RHEA:35047"/>
        <dbReference type="ChEBI" id="CHEBI:15378"/>
        <dbReference type="ChEBI" id="CHEBI:36264"/>
        <dbReference type="ChEBI" id="CHEBI:62727"/>
        <dbReference type="ChEBI" id="CHEBI:71302"/>
        <dbReference type="ChEBI" id="CHEBI:456215"/>
        <dbReference type="EC" id="2.10.1.1"/>
    </reaction>
</comment>
<dbReference type="UniPathway" id="UPA00344"/>
<dbReference type="SUPFAM" id="SSF63867">
    <property type="entry name" value="MoeA C-terminal domain-like"/>
    <property type="match status" value="1"/>
</dbReference>
<dbReference type="AlphaFoldDB" id="A0A1Q9A183"/>
<dbReference type="InterPro" id="IPR001453">
    <property type="entry name" value="MoaB/Mog_dom"/>
</dbReference>
<dbReference type="Pfam" id="PF03454">
    <property type="entry name" value="MoeA_C"/>
    <property type="match status" value="1"/>
</dbReference>
<dbReference type="EC" id="2.10.1.1" evidence="11"/>
<proteinExistence type="inferred from homology"/>
<dbReference type="PROSITE" id="PS01079">
    <property type="entry name" value="MOCF_BIOSYNTHESIS_2"/>
    <property type="match status" value="1"/>
</dbReference>
<dbReference type="PANTHER" id="PTHR10192">
    <property type="entry name" value="MOLYBDOPTERIN BIOSYNTHESIS PROTEIN"/>
    <property type="match status" value="1"/>
</dbReference>
<protein>
    <recommendedName>
        <fullName evidence="11">Molybdopterin molybdenumtransferase</fullName>
        <ecNumber evidence="11">2.10.1.1</ecNumber>
    </recommendedName>
</protein>
<evidence type="ECO:0000256" key="10">
    <source>
        <dbReference type="ARBA" id="ARBA00047317"/>
    </source>
</evidence>
<dbReference type="Pfam" id="PF03453">
    <property type="entry name" value="MoeA_N"/>
    <property type="match status" value="1"/>
</dbReference>
<comment type="similarity">
    <text evidence="4 11">Belongs to the MoeA family.</text>
</comment>
<dbReference type="EMBL" id="MKIN01000024">
    <property type="protein sequence ID" value="OLP48237.1"/>
    <property type="molecule type" value="Genomic_DNA"/>
</dbReference>
<evidence type="ECO:0000256" key="11">
    <source>
        <dbReference type="RuleBase" id="RU365090"/>
    </source>
</evidence>
<comment type="function">
    <text evidence="2 11">Catalyzes the insertion of molybdate into adenylated molybdopterin with the concomitant release of AMP.</text>
</comment>
<comment type="caution">
    <text evidence="14">The sequence shown here is derived from an EMBL/GenBank/DDBJ whole genome shotgun (WGS) entry which is preliminary data.</text>
</comment>
<evidence type="ECO:0000256" key="5">
    <source>
        <dbReference type="ARBA" id="ARBA00022505"/>
    </source>
</evidence>
<keyword evidence="5 11" id="KW-0500">Molybdenum</keyword>
<sequence length="418" mass="43742">MALLPVEEAQARLLSKAVPLEAVETLPLRAARGRVLASDVTARLTQPPFNASAMDGYALRAEDAQQPGAELAVIGQSAAGHGFCGTIAAGQCVRIFTGAPVPAGADCVLIQEDTEKLGDGSRIRTTFQAVAGRHIRPRGQDFAEGSVLVAAGTRLDYAKLMLAASGNNAEVSVYRKPVIALLATGDELVTPGSQPGPTQIIASNTFAITALAEDLGAEVLDLGLVPDDRAAIVAAIRKAQAAGADVLVTTGGASVGDHDFVQAALVEAGMVLDFWKIAMRPGKPLMVGRLGPMHVLGLPGNPVSSMVCSLLFLEPLIARLAQAPSLQRLRHARTAIALAANDQRQDYIRAKLRTDAEGGLWASGFPKQDSSMMQIFSKADGLIVRPPHAPALREGGRCCVLLLHPQAPLATVHPGEHY</sequence>
<dbReference type="InterPro" id="IPR005110">
    <property type="entry name" value="MoeA_linker/N"/>
</dbReference>
<dbReference type="InterPro" id="IPR005111">
    <property type="entry name" value="MoeA_C_domain_IV"/>
</dbReference>
<dbReference type="OrthoDB" id="9804758at2"/>
<dbReference type="SUPFAM" id="SSF63882">
    <property type="entry name" value="MoeA N-terminal region -like"/>
    <property type="match status" value="1"/>
</dbReference>
<evidence type="ECO:0000313" key="14">
    <source>
        <dbReference type="EMBL" id="OLP48237.1"/>
    </source>
</evidence>
<evidence type="ECO:0000256" key="9">
    <source>
        <dbReference type="ARBA" id="ARBA00023150"/>
    </source>
</evidence>
<comment type="cofactor">
    <cofactor evidence="1 11">
        <name>Mg(2+)</name>
        <dbReference type="ChEBI" id="CHEBI:18420"/>
    </cofactor>
</comment>
<dbReference type="GO" id="GO:0046872">
    <property type="term" value="F:metal ion binding"/>
    <property type="evidence" value="ECO:0007669"/>
    <property type="project" value="UniProtKB-UniRule"/>
</dbReference>
<evidence type="ECO:0000313" key="16">
    <source>
        <dbReference type="Proteomes" id="UP000544107"/>
    </source>
</evidence>
<comment type="pathway">
    <text evidence="3 11">Cofactor biosynthesis; molybdopterin biosynthesis.</text>
</comment>
<gene>
    <name evidence="14" type="ORF">BJF91_08880</name>
    <name evidence="13" type="ORF">GGQ71_002179</name>
</gene>